<gene>
    <name evidence="1" type="ORF">FD28_GL001128</name>
</gene>
<evidence type="ECO:0000313" key="2">
    <source>
        <dbReference type="Proteomes" id="UP000051580"/>
    </source>
</evidence>
<accession>A0A0R1UJT2</accession>
<sequence>MIYSFDFFSLNSLTPWLNKHHKRLEPVIPNHYTIPAAISEASGLQRLKSR</sequence>
<organism evidence="1 2">
    <name type="scientific">Levilactobacillus hammesii DSM 16381</name>
    <dbReference type="NCBI Taxonomy" id="1423753"/>
    <lineage>
        <taxon>Bacteria</taxon>
        <taxon>Bacillati</taxon>
        <taxon>Bacillota</taxon>
        <taxon>Bacilli</taxon>
        <taxon>Lactobacillales</taxon>
        <taxon>Lactobacillaceae</taxon>
        <taxon>Levilactobacillus</taxon>
    </lineage>
</organism>
<dbReference type="EMBL" id="AZFS01000062">
    <property type="protein sequence ID" value="KRL93600.1"/>
    <property type="molecule type" value="Genomic_DNA"/>
</dbReference>
<evidence type="ECO:0000313" key="1">
    <source>
        <dbReference type="EMBL" id="KRL93600.1"/>
    </source>
</evidence>
<comment type="caution">
    <text evidence="1">The sequence shown here is derived from an EMBL/GenBank/DDBJ whole genome shotgun (WGS) entry which is preliminary data.</text>
</comment>
<name>A0A0R1UJT2_9LACO</name>
<reference evidence="1 2" key="1">
    <citation type="journal article" date="2015" name="Genome Announc.">
        <title>Expanding the biotechnology potential of lactobacilli through comparative genomics of 213 strains and associated genera.</title>
        <authorList>
            <person name="Sun Z."/>
            <person name="Harris H.M."/>
            <person name="McCann A."/>
            <person name="Guo C."/>
            <person name="Argimon S."/>
            <person name="Zhang W."/>
            <person name="Yang X."/>
            <person name="Jeffery I.B."/>
            <person name="Cooney J.C."/>
            <person name="Kagawa T.F."/>
            <person name="Liu W."/>
            <person name="Song Y."/>
            <person name="Salvetti E."/>
            <person name="Wrobel A."/>
            <person name="Rasinkangas P."/>
            <person name="Parkhill J."/>
            <person name="Rea M.C."/>
            <person name="O'Sullivan O."/>
            <person name="Ritari J."/>
            <person name="Douillard F.P."/>
            <person name="Paul Ross R."/>
            <person name="Yang R."/>
            <person name="Briner A.E."/>
            <person name="Felis G.E."/>
            <person name="de Vos W.M."/>
            <person name="Barrangou R."/>
            <person name="Klaenhammer T.R."/>
            <person name="Caufield P.W."/>
            <person name="Cui Y."/>
            <person name="Zhang H."/>
            <person name="O'Toole P.W."/>
        </authorList>
    </citation>
    <scope>NUCLEOTIDE SEQUENCE [LARGE SCALE GENOMIC DNA]</scope>
    <source>
        <strain evidence="1 2">DSM 16381</strain>
    </source>
</reference>
<keyword evidence="2" id="KW-1185">Reference proteome</keyword>
<protein>
    <submittedName>
        <fullName evidence="1">Uncharacterized protein</fullName>
    </submittedName>
</protein>
<proteinExistence type="predicted"/>
<dbReference type="Proteomes" id="UP000051580">
    <property type="component" value="Unassembled WGS sequence"/>
</dbReference>
<dbReference type="PATRIC" id="fig|1423753.3.peg.1174"/>
<dbReference type="AlphaFoldDB" id="A0A0R1UJT2"/>